<sequence length="456" mass="49976">MTPCVLIVEDDLELREALADTLELADIEHLTAGSGEEALELLKKQPVEMLVSDVNMPGIDGHQLLAQVRKHYPAIPVALITAFGQVEKAVDAIRNGAVDYLMKPFEPEQLIELIHNHAGMGSDKRGEREAPVAESAGSQQLLQLAQRVAQTDSTVLVTGESGTGKEVLARYIHDHSPRCKAPFVAINCAAIPENMLEATLFGHEKGAFTGAYTSAPGKFEQANGGTLLLDEISEMDLGLQAKLLRVLQEQEVERIGGRKTIQLDVRVLATSNRKLEEYVAEGRFREDLYYRLNVFPLQWQPLRERREDIVPLARRILARHGGKMKRGRVQLTPAAEAILREHDWPGNVRELDNAIQRALILQPASLIDGADLHLSGGAIPLAGGSVAAVSAPAVAAETEEQAGVLGQDLRQREYQLIIDALNACGGSRKDASEKLGISPRTLRYKLARMREEGIEF</sequence>
<dbReference type="Pfam" id="PF00072">
    <property type="entry name" value="Response_reg"/>
    <property type="match status" value="1"/>
</dbReference>
<dbReference type="SMART" id="SM00382">
    <property type="entry name" value="AAA"/>
    <property type="match status" value="1"/>
</dbReference>
<evidence type="ECO:0000259" key="9">
    <source>
        <dbReference type="PROSITE" id="PS50045"/>
    </source>
</evidence>
<name>A0A1H6BCV6_9GAMM</name>
<evidence type="ECO:0000256" key="5">
    <source>
        <dbReference type="ARBA" id="ARBA00023015"/>
    </source>
</evidence>
<dbReference type="Gene3D" id="1.10.8.60">
    <property type="match status" value="1"/>
</dbReference>
<proteinExistence type="predicted"/>
<dbReference type="InterPro" id="IPR003593">
    <property type="entry name" value="AAA+_ATPase"/>
</dbReference>
<dbReference type="SUPFAM" id="SSF52172">
    <property type="entry name" value="CheY-like"/>
    <property type="match status" value="1"/>
</dbReference>
<dbReference type="PANTHER" id="PTHR32071">
    <property type="entry name" value="TRANSCRIPTIONAL REGULATORY PROTEIN"/>
    <property type="match status" value="1"/>
</dbReference>
<gene>
    <name evidence="11" type="ORF">SAMN05444390_102563</name>
</gene>
<keyword evidence="7" id="KW-0804">Transcription</keyword>
<dbReference type="SMART" id="SM00448">
    <property type="entry name" value="REC"/>
    <property type="match status" value="1"/>
</dbReference>
<protein>
    <submittedName>
        <fullName evidence="11">Two-component system, response regulator FlrC</fullName>
    </submittedName>
</protein>
<keyword evidence="1 8" id="KW-0597">Phosphoprotein</keyword>
<dbReference type="PROSITE" id="PS00676">
    <property type="entry name" value="SIGMA54_INTERACT_2"/>
    <property type="match status" value="1"/>
</dbReference>
<evidence type="ECO:0000256" key="6">
    <source>
        <dbReference type="ARBA" id="ARBA00023125"/>
    </source>
</evidence>
<evidence type="ECO:0000256" key="1">
    <source>
        <dbReference type="ARBA" id="ARBA00022553"/>
    </source>
</evidence>
<dbReference type="Proteomes" id="UP000236745">
    <property type="component" value="Unassembled WGS sequence"/>
</dbReference>
<dbReference type="GO" id="GO:0006355">
    <property type="term" value="P:regulation of DNA-templated transcription"/>
    <property type="evidence" value="ECO:0007669"/>
    <property type="project" value="InterPro"/>
</dbReference>
<dbReference type="GO" id="GO:0043565">
    <property type="term" value="F:sequence-specific DNA binding"/>
    <property type="evidence" value="ECO:0007669"/>
    <property type="project" value="InterPro"/>
</dbReference>
<dbReference type="InterPro" id="IPR001789">
    <property type="entry name" value="Sig_transdc_resp-reg_receiver"/>
</dbReference>
<keyword evidence="6" id="KW-0238">DNA-binding</keyword>
<evidence type="ECO:0000256" key="7">
    <source>
        <dbReference type="ARBA" id="ARBA00023163"/>
    </source>
</evidence>
<dbReference type="Pfam" id="PF02954">
    <property type="entry name" value="HTH_8"/>
    <property type="match status" value="1"/>
</dbReference>
<dbReference type="InterPro" id="IPR002197">
    <property type="entry name" value="HTH_Fis"/>
</dbReference>
<evidence type="ECO:0000313" key="12">
    <source>
        <dbReference type="Proteomes" id="UP000236745"/>
    </source>
</evidence>
<evidence type="ECO:0000259" key="10">
    <source>
        <dbReference type="PROSITE" id="PS50110"/>
    </source>
</evidence>
<dbReference type="GO" id="GO:0000160">
    <property type="term" value="P:phosphorelay signal transduction system"/>
    <property type="evidence" value="ECO:0007669"/>
    <property type="project" value="UniProtKB-KW"/>
</dbReference>
<dbReference type="GO" id="GO:0005524">
    <property type="term" value="F:ATP binding"/>
    <property type="evidence" value="ECO:0007669"/>
    <property type="project" value="UniProtKB-KW"/>
</dbReference>
<dbReference type="Pfam" id="PF00158">
    <property type="entry name" value="Sigma54_activat"/>
    <property type="match status" value="1"/>
</dbReference>
<dbReference type="InterPro" id="IPR011006">
    <property type="entry name" value="CheY-like_superfamily"/>
</dbReference>
<dbReference type="InterPro" id="IPR027417">
    <property type="entry name" value="P-loop_NTPase"/>
</dbReference>
<dbReference type="PROSITE" id="PS00675">
    <property type="entry name" value="SIGMA54_INTERACT_1"/>
    <property type="match status" value="1"/>
</dbReference>
<dbReference type="RefSeq" id="WP_104003673.1">
    <property type="nucleotide sequence ID" value="NZ_FNVQ01000002.1"/>
</dbReference>
<dbReference type="PRINTS" id="PR01590">
    <property type="entry name" value="HTHFIS"/>
</dbReference>
<feature type="domain" description="Response regulatory" evidence="10">
    <location>
        <begin position="4"/>
        <end position="118"/>
    </location>
</feature>
<evidence type="ECO:0000256" key="4">
    <source>
        <dbReference type="ARBA" id="ARBA00023012"/>
    </source>
</evidence>
<dbReference type="InterPro" id="IPR025944">
    <property type="entry name" value="Sigma_54_int_dom_CS"/>
</dbReference>
<dbReference type="InterPro" id="IPR009057">
    <property type="entry name" value="Homeodomain-like_sf"/>
</dbReference>
<dbReference type="Pfam" id="PF25601">
    <property type="entry name" value="AAA_lid_14"/>
    <property type="match status" value="1"/>
</dbReference>
<dbReference type="Gene3D" id="3.40.50.300">
    <property type="entry name" value="P-loop containing nucleotide triphosphate hydrolases"/>
    <property type="match status" value="1"/>
</dbReference>
<feature type="domain" description="Sigma-54 factor interaction" evidence="9">
    <location>
        <begin position="131"/>
        <end position="360"/>
    </location>
</feature>
<feature type="modified residue" description="4-aspartylphosphate" evidence="8">
    <location>
        <position position="53"/>
    </location>
</feature>
<dbReference type="OrthoDB" id="9804019at2"/>
<dbReference type="PANTHER" id="PTHR32071:SF21">
    <property type="entry name" value="TRANSCRIPTIONAL REGULATORY PROTEIN FLGR"/>
    <property type="match status" value="1"/>
</dbReference>
<dbReference type="PROSITE" id="PS50110">
    <property type="entry name" value="RESPONSE_REGULATORY"/>
    <property type="match status" value="1"/>
</dbReference>
<dbReference type="InterPro" id="IPR058031">
    <property type="entry name" value="AAA_lid_NorR"/>
</dbReference>
<reference evidence="11 12" key="1">
    <citation type="submission" date="2016-10" db="EMBL/GenBank/DDBJ databases">
        <authorList>
            <person name="de Groot N.N."/>
        </authorList>
    </citation>
    <scope>NUCLEOTIDE SEQUENCE [LARGE SCALE GENOMIC DNA]</scope>
    <source>
        <strain evidence="11 12">DSM 22012</strain>
    </source>
</reference>
<organism evidence="11 12">
    <name type="scientific">Marinobacterium lutimaris</name>
    <dbReference type="NCBI Taxonomy" id="568106"/>
    <lineage>
        <taxon>Bacteria</taxon>
        <taxon>Pseudomonadati</taxon>
        <taxon>Pseudomonadota</taxon>
        <taxon>Gammaproteobacteria</taxon>
        <taxon>Oceanospirillales</taxon>
        <taxon>Oceanospirillaceae</taxon>
        <taxon>Marinobacterium</taxon>
    </lineage>
</organism>
<dbReference type="InterPro" id="IPR002078">
    <property type="entry name" value="Sigma_54_int"/>
</dbReference>
<dbReference type="EMBL" id="FNVQ01000002">
    <property type="protein sequence ID" value="SEG58490.1"/>
    <property type="molecule type" value="Genomic_DNA"/>
</dbReference>
<dbReference type="CDD" id="cd00009">
    <property type="entry name" value="AAA"/>
    <property type="match status" value="1"/>
</dbReference>
<evidence type="ECO:0000256" key="8">
    <source>
        <dbReference type="PROSITE-ProRule" id="PRU00169"/>
    </source>
</evidence>
<keyword evidence="3" id="KW-0067">ATP-binding</keyword>
<keyword evidence="4" id="KW-0902">Two-component regulatory system</keyword>
<evidence type="ECO:0000256" key="2">
    <source>
        <dbReference type="ARBA" id="ARBA00022741"/>
    </source>
</evidence>
<dbReference type="AlphaFoldDB" id="A0A1H6BCV6"/>
<dbReference type="InterPro" id="IPR025662">
    <property type="entry name" value="Sigma_54_int_dom_ATP-bd_1"/>
</dbReference>
<keyword evidence="12" id="KW-1185">Reference proteome</keyword>
<dbReference type="Gene3D" id="3.40.50.2300">
    <property type="match status" value="1"/>
</dbReference>
<dbReference type="SUPFAM" id="SSF52540">
    <property type="entry name" value="P-loop containing nucleoside triphosphate hydrolases"/>
    <property type="match status" value="1"/>
</dbReference>
<accession>A0A1H6BCV6</accession>
<dbReference type="SUPFAM" id="SSF46689">
    <property type="entry name" value="Homeodomain-like"/>
    <property type="match status" value="1"/>
</dbReference>
<dbReference type="FunFam" id="3.40.50.2300:FF:000018">
    <property type="entry name" value="DNA-binding transcriptional regulator NtrC"/>
    <property type="match status" value="1"/>
</dbReference>
<evidence type="ECO:0000313" key="11">
    <source>
        <dbReference type="EMBL" id="SEG58490.1"/>
    </source>
</evidence>
<dbReference type="InterPro" id="IPR025943">
    <property type="entry name" value="Sigma_54_int_dom_ATP-bd_2"/>
</dbReference>
<keyword evidence="2" id="KW-0547">Nucleotide-binding</keyword>
<dbReference type="PROSITE" id="PS50045">
    <property type="entry name" value="SIGMA54_INTERACT_4"/>
    <property type="match status" value="1"/>
</dbReference>
<dbReference type="PROSITE" id="PS00688">
    <property type="entry name" value="SIGMA54_INTERACT_3"/>
    <property type="match status" value="1"/>
</dbReference>
<dbReference type="Gene3D" id="1.10.10.60">
    <property type="entry name" value="Homeodomain-like"/>
    <property type="match status" value="1"/>
</dbReference>
<keyword evidence="5" id="KW-0805">Transcription regulation</keyword>
<evidence type="ECO:0000256" key="3">
    <source>
        <dbReference type="ARBA" id="ARBA00022840"/>
    </source>
</evidence>
<dbReference type="FunFam" id="3.40.50.300:FF:000006">
    <property type="entry name" value="DNA-binding transcriptional regulator NtrC"/>
    <property type="match status" value="1"/>
</dbReference>